<comment type="caution">
    <text evidence="2">The sequence shown here is derived from an EMBL/GenBank/DDBJ whole genome shotgun (WGS) entry which is preliminary data.</text>
</comment>
<gene>
    <name evidence="2" type="ORF">H8S07_12990</name>
</gene>
<sequence>MLKQIDSVDPFGNVLVKNLKEINFIFCNHPLYQRKVDEDYEDEYQEAGLHHSCALFSYEDMESGKLSLFGEEISGLTIYRGWMMKPEMYSDFYKLLEQKGIYLINTPEEYERYHTLPGWHDDFAEETAQSVWETEGNIENILLKAKQLNGPYIVKDYVKSRKHEWYDACFIKNISDIANTTRVIRNFVERQGDSLVGGIVLRKFMDLHQIGFHERSGMPISEEYRIFVYAGKILIMDNYWTEKEDIRLSDVEISWIECIAKKVRSNFVTIDIARKDDGELMIMEFGDGQVSGLQQIETKDFYQSFEQEERISAKEFFTDGTAILIGDPMPDKSVEQMQLDIASISSTQELVDVYVQVHNKFWYIEDALYDYEEESEEYIRVKEIVEAWGEMMDLLDKKIMVAAKEERLLAERQLNSGTVKQLESFMKKYGYKDGGRWWIKLE</sequence>
<organism evidence="2 3">
    <name type="scientific">Dorea hominis</name>
    <dbReference type="NCBI Taxonomy" id="2763040"/>
    <lineage>
        <taxon>Bacteria</taxon>
        <taxon>Bacillati</taxon>
        <taxon>Bacillota</taxon>
        <taxon>Clostridia</taxon>
        <taxon>Lachnospirales</taxon>
        <taxon>Lachnospiraceae</taxon>
        <taxon>Dorea</taxon>
    </lineage>
</organism>
<dbReference type="Proteomes" id="UP000647235">
    <property type="component" value="Unassembled WGS sequence"/>
</dbReference>
<evidence type="ECO:0000259" key="1">
    <source>
        <dbReference type="Pfam" id="PF14243"/>
    </source>
</evidence>
<reference evidence="2 3" key="1">
    <citation type="submission" date="2020-08" db="EMBL/GenBank/DDBJ databases">
        <title>Genome public.</title>
        <authorList>
            <person name="Liu C."/>
            <person name="Sun Q."/>
        </authorList>
    </citation>
    <scope>NUCLEOTIDE SEQUENCE [LARGE SCALE GENOMIC DNA]</scope>
    <source>
        <strain evidence="2 3">NSJ-36</strain>
    </source>
</reference>
<dbReference type="Pfam" id="PF14243">
    <property type="entry name" value="R2K_3"/>
    <property type="match status" value="1"/>
</dbReference>
<keyword evidence="3" id="KW-1185">Reference proteome</keyword>
<proteinExistence type="predicted"/>
<name>A0ABR7EXT0_9FIRM</name>
<accession>A0ABR7EXT0</accession>
<protein>
    <submittedName>
        <fullName evidence="2">ATP-grasp domain-containing protein</fullName>
    </submittedName>
</protein>
<evidence type="ECO:0000313" key="3">
    <source>
        <dbReference type="Proteomes" id="UP000647235"/>
    </source>
</evidence>
<dbReference type="InterPro" id="IPR025643">
    <property type="entry name" value="R2K_3"/>
</dbReference>
<evidence type="ECO:0000313" key="2">
    <source>
        <dbReference type="EMBL" id="MBC5666151.1"/>
    </source>
</evidence>
<feature type="domain" description="ATP-grasp" evidence="1">
    <location>
        <begin position="149"/>
        <end position="303"/>
    </location>
</feature>
<dbReference type="EMBL" id="JACOOY010000020">
    <property type="protein sequence ID" value="MBC5666151.1"/>
    <property type="molecule type" value="Genomic_DNA"/>
</dbReference>